<comment type="catalytic activity">
    <reaction evidence="6 7 8">
        <text>tRNA(Lys) + L-lysine + ATP = L-lysyl-tRNA(Lys) + AMP + diphosphate</text>
        <dbReference type="Rhea" id="RHEA:20792"/>
        <dbReference type="Rhea" id="RHEA-COMP:9696"/>
        <dbReference type="Rhea" id="RHEA-COMP:9697"/>
        <dbReference type="ChEBI" id="CHEBI:30616"/>
        <dbReference type="ChEBI" id="CHEBI:32551"/>
        <dbReference type="ChEBI" id="CHEBI:33019"/>
        <dbReference type="ChEBI" id="CHEBI:78442"/>
        <dbReference type="ChEBI" id="CHEBI:78529"/>
        <dbReference type="ChEBI" id="CHEBI:456215"/>
        <dbReference type="EC" id="6.1.1.6"/>
    </reaction>
</comment>
<dbReference type="InterPro" id="IPR004365">
    <property type="entry name" value="NA-bd_OB_tRNA"/>
</dbReference>
<protein>
    <recommendedName>
        <fullName evidence="7">Lysine--tRNA ligase</fullName>
        <ecNumber evidence="7">6.1.1.6</ecNumber>
    </recommendedName>
    <alternativeName>
        <fullName evidence="7">Lysyl-tRNA synthetase</fullName>
        <shortName evidence="7">LysRS</shortName>
    </alternativeName>
</protein>
<evidence type="ECO:0000256" key="5">
    <source>
        <dbReference type="ARBA" id="ARBA00023146"/>
    </source>
</evidence>
<dbReference type="GO" id="GO:0005524">
    <property type="term" value="F:ATP binding"/>
    <property type="evidence" value="ECO:0007669"/>
    <property type="project" value="UniProtKB-UniRule"/>
</dbReference>
<keyword evidence="7 8" id="KW-0460">Magnesium</keyword>
<dbReference type="InterPro" id="IPR004364">
    <property type="entry name" value="Aa-tRNA-synt_II"/>
</dbReference>
<reference evidence="10 11" key="1">
    <citation type="submission" date="2020-01" db="EMBL/GenBank/DDBJ databases">
        <title>Genome analysis of Anaerocolumna sp. CBA3638.</title>
        <authorList>
            <person name="Kim J."/>
            <person name="Roh S.W."/>
        </authorList>
    </citation>
    <scope>NUCLEOTIDE SEQUENCE [LARGE SCALE GENOMIC DNA]</scope>
    <source>
        <strain evidence="10 11">CBA3638</strain>
    </source>
</reference>
<dbReference type="GO" id="GO:0005829">
    <property type="term" value="C:cytosol"/>
    <property type="evidence" value="ECO:0007669"/>
    <property type="project" value="TreeGrafter"/>
</dbReference>
<name>A0A6P1THK3_9FIRM</name>
<evidence type="ECO:0000256" key="7">
    <source>
        <dbReference type="HAMAP-Rule" id="MF_00252"/>
    </source>
</evidence>
<keyword evidence="7" id="KW-0648">Protein biosynthesis</keyword>
<evidence type="ECO:0000256" key="1">
    <source>
        <dbReference type="ARBA" id="ARBA00022598"/>
    </source>
</evidence>
<evidence type="ECO:0000256" key="2">
    <source>
        <dbReference type="ARBA" id="ARBA00022723"/>
    </source>
</evidence>
<dbReference type="InterPro" id="IPR045864">
    <property type="entry name" value="aa-tRNA-synth_II/BPL/LPL"/>
</dbReference>
<dbReference type="CDD" id="cd04322">
    <property type="entry name" value="LysRS_N"/>
    <property type="match status" value="1"/>
</dbReference>
<dbReference type="GO" id="GO:0004824">
    <property type="term" value="F:lysine-tRNA ligase activity"/>
    <property type="evidence" value="ECO:0007669"/>
    <property type="project" value="UniProtKB-UniRule"/>
</dbReference>
<dbReference type="Pfam" id="PF01336">
    <property type="entry name" value="tRNA_anti-codon"/>
    <property type="match status" value="1"/>
</dbReference>
<comment type="caution">
    <text evidence="7">Lacks conserved residue(s) required for the propagation of feature annotation.</text>
</comment>
<accession>A0A6P1THK3</accession>
<dbReference type="PRINTS" id="PR00982">
    <property type="entry name" value="TRNASYNTHLYS"/>
</dbReference>
<comment type="subunit">
    <text evidence="7">Homodimer.</text>
</comment>
<dbReference type="InterPro" id="IPR044136">
    <property type="entry name" value="Lys-tRNA-ligase_II_N"/>
</dbReference>
<dbReference type="GO" id="GO:0006430">
    <property type="term" value="P:lysyl-tRNA aminoacylation"/>
    <property type="evidence" value="ECO:0007669"/>
    <property type="project" value="UniProtKB-UniRule"/>
</dbReference>
<evidence type="ECO:0000256" key="6">
    <source>
        <dbReference type="ARBA" id="ARBA00048573"/>
    </source>
</evidence>
<keyword evidence="1 7" id="KW-0436">Ligase</keyword>
<evidence type="ECO:0000256" key="8">
    <source>
        <dbReference type="RuleBase" id="RU000336"/>
    </source>
</evidence>
<gene>
    <name evidence="7 10" type="primary">lysS</name>
    <name evidence="10" type="ORF">Ana3638_07440</name>
</gene>
<evidence type="ECO:0000259" key="9">
    <source>
        <dbReference type="PROSITE" id="PS50862"/>
    </source>
</evidence>
<dbReference type="KEGG" id="anr:Ana3638_07440"/>
<dbReference type="Gene3D" id="2.40.50.140">
    <property type="entry name" value="Nucleic acid-binding proteins"/>
    <property type="match status" value="1"/>
</dbReference>
<evidence type="ECO:0000313" key="10">
    <source>
        <dbReference type="EMBL" id="QHQ60624.1"/>
    </source>
</evidence>
<comment type="cofactor">
    <cofactor evidence="7 8">
        <name>Mg(2+)</name>
        <dbReference type="ChEBI" id="CHEBI:18420"/>
    </cofactor>
    <text evidence="7 8">Binds 3 Mg(2+) ions per subunit.</text>
</comment>
<dbReference type="PANTHER" id="PTHR42918:SF15">
    <property type="entry name" value="LYSINE--TRNA LIGASE, CHLOROPLASTIC_MITOCHONDRIAL"/>
    <property type="match status" value="1"/>
</dbReference>
<keyword evidence="7" id="KW-0963">Cytoplasm</keyword>
<dbReference type="PANTHER" id="PTHR42918">
    <property type="entry name" value="LYSYL-TRNA SYNTHETASE"/>
    <property type="match status" value="1"/>
</dbReference>
<organism evidence="10 11">
    <name type="scientific">Anaerocolumna sedimenticola</name>
    <dbReference type="NCBI Taxonomy" id="2696063"/>
    <lineage>
        <taxon>Bacteria</taxon>
        <taxon>Bacillati</taxon>
        <taxon>Bacillota</taxon>
        <taxon>Clostridia</taxon>
        <taxon>Lachnospirales</taxon>
        <taxon>Lachnospiraceae</taxon>
        <taxon>Anaerocolumna</taxon>
    </lineage>
</organism>
<dbReference type="NCBIfam" id="NF001756">
    <property type="entry name" value="PRK00484.1"/>
    <property type="match status" value="1"/>
</dbReference>
<evidence type="ECO:0000313" key="11">
    <source>
        <dbReference type="Proteomes" id="UP000464314"/>
    </source>
</evidence>
<sequence>MESTLETVRREKLDKITEITNPYPERFEVSHQLFELTDKPDGLTDIKTAGRITFIRKMGKLTFITIADITGHIQAALKKDVVGEEQYDFFKKCFDIGDFIGVNGELFTTQTGEKTIRVNAFWFLGKALKPLPEKFHGLNNTDICYRQRYLDLIMNEDTRRRFLNKSDFIKAIRRFLEDHSYMEIETPVLINKPSGASARPFISHHNALDMDVYLRIAPETYLKRAIVGGFTRVFEFARCFRNEGMDATHLQDFTMLECYCAYYNYKDNMEFIQKMLLQAVQQVFGSTKLKIEDREIDFLSKWPVVSFRDLILKDCGIDINDFKTAEELLCEITKKGITLESETDINLLGLGNLIDLLYKKVSRPMMIHPTFLTEHPIALSPLARANDNNTEITDRFQLVIDGVEVINAYSELVDPREQAKRLREQADLNAKGDEDAMVMDKDYITAMEYGMPPISGWGMGIDRIIQVLLGTDNIKDSILFPIMRPLEKDQV</sequence>
<dbReference type="Gene3D" id="3.30.930.10">
    <property type="entry name" value="Bira Bifunctional Protein, Domain 2"/>
    <property type="match status" value="1"/>
</dbReference>
<feature type="domain" description="Aminoacyl-transfer RNA synthetases class-II family profile" evidence="9">
    <location>
        <begin position="166"/>
        <end position="485"/>
    </location>
</feature>
<evidence type="ECO:0000256" key="4">
    <source>
        <dbReference type="ARBA" id="ARBA00022840"/>
    </source>
</evidence>
<proteinExistence type="inferred from homology"/>
<dbReference type="GO" id="GO:0140096">
    <property type="term" value="F:catalytic activity, acting on a protein"/>
    <property type="evidence" value="ECO:0007669"/>
    <property type="project" value="UniProtKB-ARBA"/>
</dbReference>
<dbReference type="InterPro" id="IPR006195">
    <property type="entry name" value="aa-tRNA-synth_II"/>
</dbReference>
<keyword evidence="11" id="KW-1185">Reference proteome</keyword>
<dbReference type="InterPro" id="IPR002313">
    <property type="entry name" value="Lys-tRNA-ligase_II"/>
</dbReference>
<dbReference type="EMBL" id="CP048000">
    <property type="protein sequence ID" value="QHQ60624.1"/>
    <property type="molecule type" value="Genomic_DNA"/>
</dbReference>
<dbReference type="PROSITE" id="PS50862">
    <property type="entry name" value="AA_TRNA_LIGASE_II"/>
    <property type="match status" value="1"/>
</dbReference>
<dbReference type="GO" id="GO:0000049">
    <property type="term" value="F:tRNA binding"/>
    <property type="evidence" value="ECO:0007669"/>
    <property type="project" value="TreeGrafter"/>
</dbReference>
<feature type="binding site" evidence="7">
    <location>
        <position position="404"/>
    </location>
    <ligand>
        <name>Mg(2+)</name>
        <dbReference type="ChEBI" id="CHEBI:18420"/>
        <label>2</label>
    </ligand>
</feature>
<dbReference type="NCBIfam" id="TIGR00499">
    <property type="entry name" value="lysS_bact"/>
    <property type="match status" value="1"/>
</dbReference>
<dbReference type="GO" id="GO:0016740">
    <property type="term" value="F:transferase activity"/>
    <property type="evidence" value="ECO:0007669"/>
    <property type="project" value="UniProtKB-ARBA"/>
</dbReference>
<dbReference type="SUPFAM" id="SSF50249">
    <property type="entry name" value="Nucleic acid-binding proteins"/>
    <property type="match status" value="1"/>
</dbReference>
<dbReference type="InterPro" id="IPR018149">
    <property type="entry name" value="Lys-tRNA-synth_II_C"/>
</dbReference>
<evidence type="ECO:0000256" key="3">
    <source>
        <dbReference type="ARBA" id="ARBA00022741"/>
    </source>
</evidence>
<keyword evidence="2 7" id="KW-0479">Metal-binding</keyword>
<keyword evidence="3 7" id="KW-0547">Nucleotide-binding</keyword>
<dbReference type="HAMAP" id="MF_00252">
    <property type="entry name" value="Lys_tRNA_synth_class2"/>
    <property type="match status" value="1"/>
</dbReference>
<dbReference type="GO" id="GO:0000287">
    <property type="term" value="F:magnesium ion binding"/>
    <property type="evidence" value="ECO:0007669"/>
    <property type="project" value="UniProtKB-UniRule"/>
</dbReference>
<dbReference type="Pfam" id="PF00152">
    <property type="entry name" value="tRNA-synt_2"/>
    <property type="match status" value="1"/>
</dbReference>
<dbReference type="AlphaFoldDB" id="A0A6P1THK3"/>
<keyword evidence="5 7" id="KW-0030">Aminoacyl-tRNA synthetase</keyword>
<dbReference type="InterPro" id="IPR012340">
    <property type="entry name" value="NA-bd_OB-fold"/>
</dbReference>
<dbReference type="Proteomes" id="UP000464314">
    <property type="component" value="Chromosome"/>
</dbReference>
<dbReference type="EC" id="6.1.1.6" evidence="7"/>
<comment type="subcellular location">
    <subcellularLocation>
        <location evidence="7">Cytoplasm</location>
    </subcellularLocation>
</comment>
<dbReference type="RefSeq" id="WP_161837458.1">
    <property type="nucleotide sequence ID" value="NZ_CP048000.1"/>
</dbReference>
<comment type="similarity">
    <text evidence="7">Belongs to the class-II aminoacyl-tRNA synthetase family.</text>
</comment>
<keyword evidence="4 7" id="KW-0067">ATP-binding</keyword>
<dbReference type="SUPFAM" id="SSF55681">
    <property type="entry name" value="Class II aaRS and biotin synthetases"/>
    <property type="match status" value="1"/>
</dbReference>
<feature type="binding site" evidence="7">
    <location>
        <position position="404"/>
    </location>
    <ligand>
        <name>Mg(2+)</name>
        <dbReference type="ChEBI" id="CHEBI:18420"/>
        <label>1</label>
    </ligand>
</feature>